<evidence type="ECO:0000256" key="4">
    <source>
        <dbReference type="ARBA" id="ARBA00022989"/>
    </source>
</evidence>
<reference evidence="8" key="2">
    <citation type="submission" date="2021-02" db="EMBL/GenBank/DDBJ databases">
        <authorList>
            <person name="Kimball J.A."/>
            <person name="Haas M.W."/>
            <person name="Macchietto M."/>
            <person name="Kono T."/>
            <person name="Duquette J."/>
            <person name="Shao M."/>
        </authorList>
    </citation>
    <scope>NUCLEOTIDE SEQUENCE</scope>
    <source>
        <tissue evidence="8">Fresh leaf tissue</tissue>
    </source>
</reference>
<dbReference type="EMBL" id="JAAALK010000080">
    <property type="protein sequence ID" value="KAG8093344.1"/>
    <property type="molecule type" value="Genomic_DNA"/>
</dbReference>
<feature type="transmembrane region" description="Helical" evidence="6">
    <location>
        <begin position="80"/>
        <end position="98"/>
    </location>
</feature>
<keyword evidence="2" id="KW-0813">Transport</keyword>
<comment type="caution">
    <text evidence="8">The sequence shown here is derived from an EMBL/GenBank/DDBJ whole genome shotgun (WGS) entry which is preliminary data.</text>
</comment>
<feature type="transmembrane region" description="Helical" evidence="6">
    <location>
        <begin position="110"/>
        <end position="128"/>
    </location>
</feature>
<feature type="transmembrane region" description="Helical" evidence="6">
    <location>
        <begin position="195"/>
        <end position="217"/>
    </location>
</feature>
<gene>
    <name evidence="8" type="ORF">GUJ93_ZPchr0012g19366</name>
</gene>
<evidence type="ECO:0000313" key="8">
    <source>
        <dbReference type="EMBL" id="KAG8093344.1"/>
    </source>
</evidence>
<feature type="transmembrane region" description="Helical" evidence="6">
    <location>
        <begin position="306"/>
        <end position="327"/>
    </location>
</feature>
<protein>
    <recommendedName>
        <fullName evidence="7">ABC-2 type transporter transmembrane domain-containing protein</fullName>
    </recommendedName>
</protein>
<keyword evidence="9" id="KW-1185">Reference proteome</keyword>
<feature type="domain" description="ABC-2 type transporter transmembrane" evidence="7">
    <location>
        <begin position="59"/>
        <end position="275"/>
    </location>
</feature>
<evidence type="ECO:0000256" key="2">
    <source>
        <dbReference type="ARBA" id="ARBA00022448"/>
    </source>
</evidence>
<evidence type="ECO:0000256" key="5">
    <source>
        <dbReference type="ARBA" id="ARBA00023136"/>
    </source>
</evidence>
<evidence type="ECO:0000259" key="7">
    <source>
        <dbReference type="Pfam" id="PF01061"/>
    </source>
</evidence>
<name>A0A8J6BRT0_ZIZPA</name>
<keyword evidence="5 6" id="KW-0472">Membrane</keyword>
<dbReference type="InterPro" id="IPR013525">
    <property type="entry name" value="ABC2_TM"/>
</dbReference>
<accession>A0A8J6BRT0</accession>
<organism evidence="8 9">
    <name type="scientific">Zizania palustris</name>
    <name type="common">Northern wild rice</name>
    <dbReference type="NCBI Taxonomy" id="103762"/>
    <lineage>
        <taxon>Eukaryota</taxon>
        <taxon>Viridiplantae</taxon>
        <taxon>Streptophyta</taxon>
        <taxon>Embryophyta</taxon>
        <taxon>Tracheophyta</taxon>
        <taxon>Spermatophyta</taxon>
        <taxon>Magnoliopsida</taxon>
        <taxon>Liliopsida</taxon>
        <taxon>Poales</taxon>
        <taxon>Poaceae</taxon>
        <taxon>BOP clade</taxon>
        <taxon>Oryzoideae</taxon>
        <taxon>Oryzeae</taxon>
        <taxon>Zizaniinae</taxon>
        <taxon>Zizania</taxon>
    </lineage>
</organism>
<evidence type="ECO:0000313" key="9">
    <source>
        <dbReference type="Proteomes" id="UP000729402"/>
    </source>
</evidence>
<proteinExistence type="predicted"/>
<evidence type="ECO:0000256" key="3">
    <source>
        <dbReference type="ARBA" id="ARBA00022692"/>
    </source>
</evidence>
<feature type="transmembrane region" description="Helical" evidence="6">
    <location>
        <begin position="157"/>
        <end position="183"/>
    </location>
</feature>
<dbReference type="GO" id="GO:0140359">
    <property type="term" value="F:ABC-type transporter activity"/>
    <property type="evidence" value="ECO:0007669"/>
    <property type="project" value="InterPro"/>
</dbReference>
<keyword evidence="3 6" id="KW-0812">Transmembrane</keyword>
<reference evidence="8" key="1">
    <citation type="journal article" date="2021" name="bioRxiv">
        <title>Whole Genome Assembly and Annotation of Northern Wild Rice, Zizania palustris L., Supports a Whole Genome Duplication in the Zizania Genus.</title>
        <authorList>
            <person name="Haas M."/>
            <person name="Kono T."/>
            <person name="Macchietto M."/>
            <person name="Millas R."/>
            <person name="McGilp L."/>
            <person name="Shao M."/>
            <person name="Duquette J."/>
            <person name="Hirsch C.N."/>
            <person name="Kimball J."/>
        </authorList>
    </citation>
    <scope>NUCLEOTIDE SEQUENCE</scope>
    <source>
        <tissue evidence="8">Fresh leaf tissue</tissue>
    </source>
</reference>
<evidence type="ECO:0000256" key="1">
    <source>
        <dbReference type="ARBA" id="ARBA00004141"/>
    </source>
</evidence>
<feature type="transmembrane region" description="Helical" evidence="6">
    <location>
        <begin position="223"/>
        <end position="245"/>
    </location>
</feature>
<dbReference type="AlphaFoldDB" id="A0A8J6BRT0"/>
<feature type="transmembrane region" description="Helical" evidence="6">
    <location>
        <begin position="257"/>
        <end position="277"/>
    </location>
</feature>
<dbReference type="OrthoDB" id="70398at2759"/>
<dbReference type="GO" id="GO:0005886">
    <property type="term" value="C:plasma membrane"/>
    <property type="evidence" value="ECO:0007669"/>
    <property type="project" value="UniProtKB-ARBA"/>
</dbReference>
<dbReference type="Proteomes" id="UP000729402">
    <property type="component" value="Unassembled WGS sequence"/>
</dbReference>
<dbReference type="Pfam" id="PF01061">
    <property type="entry name" value="ABC2_membrane"/>
    <property type="match status" value="1"/>
</dbReference>
<comment type="subcellular location">
    <subcellularLocation>
        <location evidence="1">Membrane</location>
        <topology evidence="1">Multi-pass membrane protein</topology>
    </subcellularLocation>
</comment>
<dbReference type="PANTHER" id="PTHR19241">
    <property type="entry name" value="ATP-BINDING CASSETTE TRANSPORTER"/>
    <property type="match status" value="1"/>
</dbReference>
<evidence type="ECO:0000256" key="6">
    <source>
        <dbReference type="SAM" id="Phobius"/>
    </source>
</evidence>
<keyword evidence="4 6" id="KW-1133">Transmembrane helix</keyword>
<sequence length="337" mass="39354">MLEVTSTSMETKLGVNFARIYTESTMCKDMDALVKGLSMPPPGTNDLHFPTRFPQKFWEQFKACLWKQCLSHWRTPSYNLVRIAFMTVSSIIFGVLYWQKGNIRHINDQQSLFTILGCMYGTTLFTGINNCQSVMPFVAIERSVVYRERFAGMYSPWAYSFAQVAMEIPYVLVQLVLFMLIAYPMIGYAWTAAKFFWFFYTMFFTLLYFLYLGMLMVSITPNIQVASIFASMFYTTQNLISGFIVPPPHIPKWWTWLYYMSPMSWTLNLFFTTQFGYEDDRKILVFGETRTIAAFVRDYYGFRRDLLPLAAILLAGFPVLFAVLFGYSISRLNFQKR</sequence>